<feature type="domain" description="HTH tetR-type" evidence="6">
    <location>
        <begin position="30"/>
        <end position="90"/>
    </location>
</feature>
<dbReference type="Gene3D" id="1.10.10.60">
    <property type="entry name" value="Homeodomain-like"/>
    <property type="match status" value="1"/>
</dbReference>
<accession>A0ABU8H3B9</accession>
<proteinExistence type="predicted"/>
<dbReference type="Gene3D" id="1.10.357.10">
    <property type="entry name" value="Tetracycline Repressor, domain 2"/>
    <property type="match status" value="1"/>
</dbReference>
<evidence type="ECO:0000313" key="8">
    <source>
        <dbReference type="Proteomes" id="UP001367771"/>
    </source>
</evidence>
<protein>
    <submittedName>
        <fullName evidence="7">TetR/AcrR family transcriptional regulator</fullName>
    </submittedName>
</protein>
<keyword evidence="1" id="KW-0805">Transcription regulation</keyword>
<evidence type="ECO:0000256" key="5">
    <source>
        <dbReference type="SAM" id="MobiDB-lite"/>
    </source>
</evidence>
<evidence type="ECO:0000313" key="7">
    <source>
        <dbReference type="EMBL" id="MEI5687482.1"/>
    </source>
</evidence>
<dbReference type="SUPFAM" id="SSF48498">
    <property type="entry name" value="Tetracyclin repressor-like, C-terminal domain"/>
    <property type="match status" value="1"/>
</dbReference>
<dbReference type="EMBL" id="JBBBDM010000003">
    <property type="protein sequence ID" value="MEI5687482.1"/>
    <property type="molecule type" value="Genomic_DNA"/>
</dbReference>
<comment type="caution">
    <text evidence="7">The sequence shown here is derived from an EMBL/GenBank/DDBJ whole genome shotgun (WGS) entry which is preliminary data.</text>
</comment>
<dbReference type="InterPro" id="IPR001647">
    <property type="entry name" value="HTH_TetR"/>
</dbReference>
<reference evidence="7 8" key="1">
    <citation type="journal article" date="2013" name="Int. J. Syst. Evol. Microbiol.">
        <title>Sphingomonas kyungheensis sp. nov., a bacterium with ginsenoside-converting activity isolated from soil of a ginseng field.</title>
        <authorList>
            <person name="Son H.M."/>
            <person name="Yang J.E."/>
            <person name="Park Y."/>
            <person name="Han C.K."/>
            <person name="Kim S.G."/>
            <person name="Kook M."/>
            <person name="Yi T.H."/>
        </authorList>
    </citation>
    <scope>NUCLEOTIDE SEQUENCE [LARGE SCALE GENOMIC DNA]</scope>
    <source>
        <strain evidence="7 8">LMG 26582</strain>
    </source>
</reference>
<dbReference type="PROSITE" id="PS50977">
    <property type="entry name" value="HTH_TETR_2"/>
    <property type="match status" value="1"/>
</dbReference>
<sequence length="233" mass="25778">MTVTIDDQGRDSGAATVQRRAGRPSREEALAIEALILDGTIDAMRDARYATLSIDALAQDIGVTKQTIYRRFPSKDALIDAAIRRKMDQLHAFARDTASAAADPIESLRAFARHMFDMMRKPENVGLAIFIDHASLTDVAFARRRQQWHVMLMEPMKTAIATAQAQARLAPGDVEVMANMLFDLLAGPVNRMRYCVAPDTALAGMCEDRAFSARFDVFLRLYALPPDCCAAIK</sequence>
<dbReference type="PANTHER" id="PTHR30055:SF234">
    <property type="entry name" value="HTH-TYPE TRANSCRIPTIONAL REGULATOR BETI"/>
    <property type="match status" value="1"/>
</dbReference>
<dbReference type="Proteomes" id="UP001367771">
    <property type="component" value="Unassembled WGS sequence"/>
</dbReference>
<feature type="DNA-binding region" description="H-T-H motif" evidence="4">
    <location>
        <begin position="53"/>
        <end position="72"/>
    </location>
</feature>
<dbReference type="InterPro" id="IPR050109">
    <property type="entry name" value="HTH-type_TetR-like_transc_reg"/>
</dbReference>
<dbReference type="InterPro" id="IPR009057">
    <property type="entry name" value="Homeodomain-like_sf"/>
</dbReference>
<dbReference type="Pfam" id="PF00440">
    <property type="entry name" value="TetR_N"/>
    <property type="match status" value="1"/>
</dbReference>
<evidence type="ECO:0000256" key="3">
    <source>
        <dbReference type="ARBA" id="ARBA00023163"/>
    </source>
</evidence>
<organism evidence="7 8">
    <name type="scientific">Sphingomonas kyungheensis</name>
    <dbReference type="NCBI Taxonomy" id="1069987"/>
    <lineage>
        <taxon>Bacteria</taxon>
        <taxon>Pseudomonadati</taxon>
        <taxon>Pseudomonadota</taxon>
        <taxon>Alphaproteobacteria</taxon>
        <taxon>Sphingomonadales</taxon>
        <taxon>Sphingomonadaceae</taxon>
        <taxon>Sphingomonas</taxon>
    </lineage>
</organism>
<evidence type="ECO:0000256" key="1">
    <source>
        <dbReference type="ARBA" id="ARBA00023015"/>
    </source>
</evidence>
<evidence type="ECO:0000259" key="6">
    <source>
        <dbReference type="PROSITE" id="PS50977"/>
    </source>
</evidence>
<evidence type="ECO:0000256" key="2">
    <source>
        <dbReference type="ARBA" id="ARBA00023125"/>
    </source>
</evidence>
<gene>
    <name evidence="7" type="ORF">V8201_10385</name>
</gene>
<dbReference type="SUPFAM" id="SSF46689">
    <property type="entry name" value="Homeodomain-like"/>
    <property type="match status" value="1"/>
</dbReference>
<keyword evidence="3" id="KW-0804">Transcription</keyword>
<evidence type="ECO:0000256" key="4">
    <source>
        <dbReference type="PROSITE-ProRule" id="PRU00335"/>
    </source>
</evidence>
<dbReference type="RefSeq" id="WP_336545223.1">
    <property type="nucleotide sequence ID" value="NZ_JBBBDM010000003.1"/>
</dbReference>
<dbReference type="PANTHER" id="PTHR30055">
    <property type="entry name" value="HTH-TYPE TRANSCRIPTIONAL REGULATOR RUTR"/>
    <property type="match status" value="1"/>
</dbReference>
<keyword evidence="8" id="KW-1185">Reference proteome</keyword>
<dbReference type="InterPro" id="IPR036271">
    <property type="entry name" value="Tet_transcr_reg_TetR-rel_C_sf"/>
</dbReference>
<feature type="region of interest" description="Disordered" evidence="5">
    <location>
        <begin position="1"/>
        <end position="23"/>
    </location>
</feature>
<name>A0ABU8H3B9_9SPHN</name>
<keyword evidence="2 4" id="KW-0238">DNA-binding</keyword>